<dbReference type="GO" id="GO:0003735">
    <property type="term" value="F:structural constituent of ribosome"/>
    <property type="evidence" value="ECO:0007669"/>
    <property type="project" value="InterPro"/>
</dbReference>
<dbReference type="AlphaFoldDB" id="A0A101IR33"/>
<feature type="domain" description="Large ribosomal subunit protein eL20" evidence="4">
    <location>
        <begin position="5"/>
        <end position="57"/>
    </location>
</feature>
<dbReference type="GO" id="GO:0070180">
    <property type="term" value="F:large ribosomal subunit rRNA binding"/>
    <property type="evidence" value="ECO:0007669"/>
    <property type="project" value="UniProtKB-UniRule"/>
</dbReference>
<evidence type="ECO:0000313" key="5">
    <source>
        <dbReference type="EMBL" id="KUK99465.1"/>
    </source>
</evidence>
<evidence type="ECO:0000313" key="6">
    <source>
        <dbReference type="Proteomes" id="UP000054598"/>
    </source>
</evidence>
<dbReference type="InterPro" id="IPR023573">
    <property type="entry name" value="Ribosomal_eL20_dom"/>
</dbReference>
<comment type="subunit">
    <text evidence="3">Part of the 50S ribosomal subunit. Binds 23S rRNA.</text>
</comment>
<dbReference type="Gene3D" id="3.10.20.10">
    <property type="match status" value="1"/>
</dbReference>
<dbReference type="NCBIfam" id="NF001981">
    <property type="entry name" value="PRK00773.1-1"/>
    <property type="match status" value="1"/>
</dbReference>
<comment type="caution">
    <text evidence="5">The sequence shown here is derived from an EMBL/GenBank/DDBJ whole genome shotgun (WGS) entry which is preliminary data.</text>
</comment>
<keyword evidence="3" id="KW-0694">RNA-binding</keyword>
<dbReference type="GO" id="GO:0005840">
    <property type="term" value="C:ribosome"/>
    <property type="evidence" value="ECO:0007669"/>
    <property type="project" value="UniProtKB-KW"/>
</dbReference>
<evidence type="ECO:0000259" key="4">
    <source>
        <dbReference type="Pfam" id="PF01775"/>
    </source>
</evidence>
<dbReference type="Pfam" id="PF01775">
    <property type="entry name" value="Ribosomal_L18A"/>
    <property type="match status" value="1"/>
</dbReference>
<proteinExistence type="inferred from homology"/>
<dbReference type="InterPro" id="IPR028877">
    <property type="entry name" value="Ribosomal_eL20"/>
</dbReference>
<gene>
    <name evidence="3" type="primary">rpl18a</name>
    <name evidence="3" type="synonym">rpl20e</name>
    <name evidence="3" type="synonym">rplX</name>
    <name evidence="5" type="ORF">XE10_1816</name>
</gene>
<evidence type="ECO:0000256" key="3">
    <source>
        <dbReference type="HAMAP-Rule" id="MF_00273"/>
    </source>
</evidence>
<dbReference type="HAMAP" id="MF_00273">
    <property type="entry name" value="Ribosomal_eL20"/>
    <property type="match status" value="1"/>
</dbReference>
<dbReference type="SUPFAM" id="SSF160374">
    <property type="entry name" value="RplX-like"/>
    <property type="match status" value="1"/>
</dbReference>
<dbReference type="PATRIC" id="fig|2198.3.peg.1846"/>
<comment type="similarity">
    <text evidence="3">Belongs to the eukaryotic ribosomal protein eL20 family.</text>
</comment>
<keyword evidence="2 3" id="KW-0687">Ribonucleoprotein</keyword>
<name>A0A101IR33_9EURY</name>
<protein>
    <recommendedName>
        <fullName evidence="3">Large ribosomal subunit protein eL20</fullName>
    </recommendedName>
</protein>
<evidence type="ECO:0000256" key="1">
    <source>
        <dbReference type="ARBA" id="ARBA00022980"/>
    </source>
</evidence>
<accession>A0A101IR33</accession>
<keyword evidence="1 3" id="KW-0689">Ribosomal protein</keyword>
<dbReference type="Proteomes" id="UP000054598">
    <property type="component" value="Unassembled WGS sequence"/>
</dbReference>
<keyword evidence="3" id="KW-0699">rRNA-binding</keyword>
<dbReference type="GO" id="GO:1990904">
    <property type="term" value="C:ribonucleoprotein complex"/>
    <property type="evidence" value="ECO:0007669"/>
    <property type="project" value="UniProtKB-KW"/>
</dbReference>
<reference evidence="6" key="1">
    <citation type="journal article" date="2015" name="MBio">
        <title>Genome-Resolved Metagenomic Analysis Reveals Roles for Candidate Phyla and Other Microbial Community Members in Biogeochemical Transformations in Oil Reservoirs.</title>
        <authorList>
            <person name="Hu P."/>
            <person name="Tom L."/>
            <person name="Singh A."/>
            <person name="Thomas B.C."/>
            <person name="Baker B.J."/>
            <person name="Piceno Y.M."/>
            <person name="Andersen G.L."/>
            <person name="Banfield J.F."/>
        </authorList>
    </citation>
    <scope>NUCLEOTIDE SEQUENCE [LARGE SCALE GENOMIC DNA]</scope>
</reference>
<organism evidence="5 6">
    <name type="scientific">Methanoculleus marisnigri</name>
    <dbReference type="NCBI Taxonomy" id="2198"/>
    <lineage>
        <taxon>Archaea</taxon>
        <taxon>Methanobacteriati</taxon>
        <taxon>Methanobacteriota</taxon>
        <taxon>Stenosarchaea group</taxon>
        <taxon>Methanomicrobia</taxon>
        <taxon>Methanomicrobiales</taxon>
        <taxon>Methanomicrobiaceae</taxon>
        <taxon>Methanoculleus</taxon>
    </lineage>
</organism>
<evidence type="ECO:0000256" key="2">
    <source>
        <dbReference type="ARBA" id="ARBA00023274"/>
    </source>
</evidence>
<sequence length="63" mass="7291">MENQYFEIVGACRIDNDWKPFRKVVAAANENLARERVFTDIGSKHHLKRNYIKIESVNVVAGE</sequence>
<dbReference type="GO" id="GO:0006412">
    <property type="term" value="P:translation"/>
    <property type="evidence" value="ECO:0007669"/>
    <property type="project" value="UniProtKB-UniRule"/>
</dbReference>
<dbReference type="EMBL" id="LGHE01000259">
    <property type="protein sequence ID" value="KUK99465.1"/>
    <property type="molecule type" value="Genomic_DNA"/>
</dbReference>